<sequence>MAINSNNFRAIILAASYGRRMRPLTNHTHKALLQIGEKTVLQRIIDALLYAHIDCITIVTGYPKLRIKLEYIYLNYWHLSNQSSF</sequence>
<dbReference type="EMBL" id="CP017708">
    <property type="protein sequence ID" value="AOY80298.1"/>
    <property type="molecule type" value="Genomic_DNA"/>
</dbReference>
<keyword evidence="2" id="KW-0548">Nucleotidyltransferase</keyword>
<keyword evidence="1 4" id="KW-0808">Transferase</keyword>
<dbReference type="GO" id="GO:0016779">
    <property type="term" value="F:nucleotidyltransferase activity"/>
    <property type="evidence" value="ECO:0007669"/>
    <property type="project" value="UniProtKB-KW"/>
</dbReference>
<accession>A0A1D9FY48</accession>
<dbReference type="SUPFAM" id="SSF53448">
    <property type="entry name" value="Nucleotide-diphospho-sugar transferases"/>
    <property type="match status" value="1"/>
</dbReference>
<evidence type="ECO:0000313" key="4">
    <source>
        <dbReference type="EMBL" id="AOY80298.1"/>
    </source>
</evidence>
<proteinExistence type="predicted"/>
<dbReference type="InterPro" id="IPR025877">
    <property type="entry name" value="MobA-like_NTP_Trfase"/>
</dbReference>
<dbReference type="Gene3D" id="3.90.550.10">
    <property type="entry name" value="Spore Coat Polysaccharide Biosynthesis Protein SpsA, Chain A"/>
    <property type="match status" value="1"/>
</dbReference>
<evidence type="ECO:0000313" key="5">
    <source>
        <dbReference type="Proteomes" id="UP000176944"/>
    </source>
</evidence>
<dbReference type="AlphaFoldDB" id="A0A1D9FY48"/>
<evidence type="ECO:0000256" key="2">
    <source>
        <dbReference type="ARBA" id="ARBA00022695"/>
    </source>
</evidence>
<dbReference type="PANTHER" id="PTHR43584:SF8">
    <property type="entry name" value="N-ACETYLMURAMATE ALPHA-1-PHOSPHATE URIDYLYLTRANSFERASE"/>
    <property type="match status" value="1"/>
</dbReference>
<dbReference type="Pfam" id="PF12804">
    <property type="entry name" value="NTP_transf_3"/>
    <property type="match status" value="1"/>
</dbReference>
<evidence type="ECO:0000256" key="1">
    <source>
        <dbReference type="ARBA" id="ARBA00022679"/>
    </source>
</evidence>
<protein>
    <submittedName>
        <fullName evidence="4">NTP transferase domain-containing protein</fullName>
    </submittedName>
</protein>
<gene>
    <name evidence="4" type="ORF">BJP36_10585</name>
</gene>
<dbReference type="InterPro" id="IPR050065">
    <property type="entry name" value="GlmU-like"/>
</dbReference>
<dbReference type="Proteomes" id="UP000176944">
    <property type="component" value="Chromosome"/>
</dbReference>
<feature type="domain" description="MobA-like NTP transferase" evidence="3">
    <location>
        <begin position="10"/>
        <end position="66"/>
    </location>
</feature>
<organism evidence="4 5">
    <name type="scientific">Moorena producens (strain JHB)</name>
    <dbReference type="NCBI Taxonomy" id="1454205"/>
    <lineage>
        <taxon>Bacteria</taxon>
        <taxon>Bacillati</taxon>
        <taxon>Cyanobacteriota</taxon>
        <taxon>Cyanophyceae</taxon>
        <taxon>Coleofasciculales</taxon>
        <taxon>Coleofasciculaceae</taxon>
        <taxon>Moorena</taxon>
    </lineage>
</organism>
<dbReference type="PANTHER" id="PTHR43584">
    <property type="entry name" value="NUCLEOTIDYL TRANSFERASE"/>
    <property type="match status" value="1"/>
</dbReference>
<evidence type="ECO:0000259" key="3">
    <source>
        <dbReference type="Pfam" id="PF12804"/>
    </source>
</evidence>
<name>A0A1D9FY48_MOOP1</name>
<reference evidence="5" key="1">
    <citation type="submission" date="2016-10" db="EMBL/GenBank/DDBJ databases">
        <title>Comparative genomics uncovers the prolific and rare metabolic potential of the cyanobacterial genus Moorea.</title>
        <authorList>
            <person name="Leao T."/>
            <person name="Castelao G."/>
            <person name="Korobeynikov A."/>
            <person name="Monroe E.A."/>
            <person name="Podell S."/>
            <person name="Glukhov E."/>
            <person name="Allen E."/>
            <person name="Gerwick W.H."/>
            <person name="Gerwick L."/>
        </authorList>
    </citation>
    <scope>NUCLEOTIDE SEQUENCE [LARGE SCALE GENOMIC DNA]</scope>
    <source>
        <strain evidence="5">JHB</strain>
    </source>
</reference>
<dbReference type="InterPro" id="IPR029044">
    <property type="entry name" value="Nucleotide-diphossugar_trans"/>
</dbReference>